<evidence type="ECO:0000313" key="12">
    <source>
        <dbReference type="RefSeq" id="XP_055360774.1"/>
    </source>
</evidence>
<dbReference type="GeneTree" id="ENSGT00990000203919"/>
<dbReference type="PROSITE" id="PS50835">
    <property type="entry name" value="IG_LIKE"/>
    <property type="match status" value="1"/>
</dbReference>
<dbReference type="GO" id="GO:0002376">
    <property type="term" value="P:immune system process"/>
    <property type="evidence" value="ECO:0007669"/>
    <property type="project" value="UniProtKB-KW"/>
</dbReference>
<proteinExistence type="predicted"/>
<evidence type="ECO:0000256" key="3">
    <source>
        <dbReference type="ARBA" id="ARBA00022729"/>
    </source>
</evidence>
<feature type="transmembrane region" description="Helical" evidence="8">
    <location>
        <begin position="199"/>
        <end position="219"/>
    </location>
</feature>
<keyword evidence="10" id="KW-1185">Reference proteome</keyword>
<keyword evidence="4" id="KW-0391">Immunity</keyword>
<keyword evidence="2" id="KW-1003">Cell membrane</keyword>
<evidence type="ECO:0000256" key="6">
    <source>
        <dbReference type="ARBA" id="ARBA00023157"/>
    </source>
</evidence>
<dbReference type="InterPro" id="IPR007110">
    <property type="entry name" value="Ig-like_dom"/>
</dbReference>
<name>A0A6P7P6X7_BETSP</name>
<dbReference type="RefSeq" id="XP_055360774.1">
    <property type="nucleotide sequence ID" value="XM_055504799.1"/>
</dbReference>
<dbReference type="InParanoid" id="A0A6P7P6X7"/>
<dbReference type="Proteomes" id="UP000515150">
    <property type="component" value="Chromosome 2"/>
</dbReference>
<feature type="transmembrane region" description="Helical" evidence="8">
    <location>
        <begin position="66"/>
        <end position="86"/>
    </location>
</feature>
<dbReference type="InterPro" id="IPR013106">
    <property type="entry name" value="Ig_V-set"/>
</dbReference>
<dbReference type="OrthoDB" id="9932608at2759"/>
<dbReference type="AlphaFoldDB" id="A0A6P7P6X7"/>
<dbReference type="Pfam" id="PF07686">
    <property type="entry name" value="V-set"/>
    <property type="match status" value="1"/>
</dbReference>
<evidence type="ECO:0000259" key="9">
    <source>
        <dbReference type="PROSITE" id="PS50835"/>
    </source>
</evidence>
<evidence type="ECO:0000256" key="4">
    <source>
        <dbReference type="ARBA" id="ARBA00022859"/>
    </source>
</evidence>
<evidence type="ECO:0000256" key="5">
    <source>
        <dbReference type="ARBA" id="ARBA00023136"/>
    </source>
</evidence>
<feature type="domain" description="Ig-like" evidence="9">
    <location>
        <begin position="68"/>
        <end position="181"/>
    </location>
</feature>
<keyword evidence="7" id="KW-0325">Glycoprotein</keyword>
<evidence type="ECO:0000256" key="8">
    <source>
        <dbReference type="SAM" id="Phobius"/>
    </source>
</evidence>
<organism evidence="10 11">
    <name type="scientific">Betta splendens</name>
    <name type="common">Siamese fighting fish</name>
    <dbReference type="NCBI Taxonomy" id="158456"/>
    <lineage>
        <taxon>Eukaryota</taxon>
        <taxon>Metazoa</taxon>
        <taxon>Chordata</taxon>
        <taxon>Craniata</taxon>
        <taxon>Vertebrata</taxon>
        <taxon>Euteleostomi</taxon>
        <taxon>Actinopterygii</taxon>
        <taxon>Neopterygii</taxon>
        <taxon>Teleostei</taxon>
        <taxon>Neoteleostei</taxon>
        <taxon>Acanthomorphata</taxon>
        <taxon>Anabantaria</taxon>
        <taxon>Anabantiformes</taxon>
        <taxon>Anabantoidei</taxon>
        <taxon>Osphronemidae</taxon>
        <taxon>Betta</taxon>
    </lineage>
</organism>
<dbReference type="KEGG" id="bspl:114867098"/>
<accession>A0A6P7P6X7</accession>
<evidence type="ECO:0000256" key="2">
    <source>
        <dbReference type="ARBA" id="ARBA00022475"/>
    </source>
</evidence>
<gene>
    <name evidence="11 12" type="primary">LOC114867098</name>
</gene>
<dbReference type="InterPro" id="IPR036179">
    <property type="entry name" value="Ig-like_dom_sf"/>
</dbReference>
<dbReference type="Gene3D" id="2.60.40.10">
    <property type="entry name" value="Immunoglobulins"/>
    <property type="match status" value="1"/>
</dbReference>
<evidence type="ECO:0000256" key="1">
    <source>
        <dbReference type="ARBA" id="ARBA00004236"/>
    </source>
</evidence>
<evidence type="ECO:0000256" key="7">
    <source>
        <dbReference type="ARBA" id="ARBA00023180"/>
    </source>
</evidence>
<keyword evidence="3" id="KW-0732">Signal</keyword>
<keyword evidence="8" id="KW-1133">Transmembrane helix</keyword>
<comment type="subcellular location">
    <subcellularLocation>
        <location evidence="1">Cell membrane</location>
    </subcellularLocation>
</comment>
<dbReference type="InterPro" id="IPR013783">
    <property type="entry name" value="Ig-like_fold"/>
</dbReference>
<dbReference type="PANTHER" id="PTHR19433:SF111">
    <property type="entry name" value="T CELL RECEPTOR ALPHA VARIABLE 4"/>
    <property type="match status" value="1"/>
</dbReference>
<dbReference type="InterPro" id="IPR003599">
    <property type="entry name" value="Ig_sub"/>
</dbReference>
<dbReference type="GeneID" id="114867098"/>
<sequence length="316" mass="34487">MRLFSRMRPPSDLMRPCCVQACVQGRPTVQKPTEEMIRLFKVKLQLSLVKTCPSDTITQTMRNYSLVPALLLCSVCWIGAFDFHAVDVQPGDGVTLLCSNFSAAQTQIVWFRAVKKLKPACICFMFSPPEPASFCGGFTSLTFEATTNISTLFLKIKGVNLSDSGLYFCGYNQGSDPVIVSATYVEVQGSDSYTAVKQISGIFGGLTVFLTLLIVGLVVRIKKLQDHTEEHSPQNTRSQGSDDLNYAVVSFRPKSSRNLSTASESKVENNAIYSATRAEEAPGTNANQLCAGKDFGHGSVETLNPSEARTKALVQH</sequence>
<evidence type="ECO:0000313" key="10">
    <source>
        <dbReference type="Proteomes" id="UP000515150"/>
    </source>
</evidence>
<dbReference type="GO" id="GO:0005886">
    <property type="term" value="C:plasma membrane"/>
    <property type="evidence" value="ECO:0007669"/>
    <property type="project" value="UniProtKB-SubCell"/>
</dbReference>
<dbReference type="InterPro" id="IPR052051">
    <property type="entry name" value="TCR_complex_component"/>
</dbReference>
<keyword evidence="5 8" id="KW-0472">Membrane</keyword>
<dbReference type="SUPFAM" id="SSF48726">
    <property type="entry name" value="Immunoglobulin"/>
    <property type="match status" value="1"/>
</dbReference>
<keyword evidence="8" id="KW-0812">Transmembrane</keyword>
<reference evidence="11 12" key="1">
    <citation type="submission" date="2025-04" db="UniProtKB">
        <authorList>
            <consortium name="RefSeq"/>
        </authorList>
    </citation>
    <scope>IDENTIFICATION</scope>
</reference>
<evidence type="ECO:0000313" key="11">
    <source>
        <dbReference type="RefSeq" id="XP_029025284.2"/>
    </source>
</evidence>
<dbReference type="GO" id="GO:0009617">
    <property type="term" value="P:response to bacterium"/>
    <property type="evidence" value="ECO:0007669"/>
    <property type="project" value="TreeGrafter"/>
</dbReference>
<dbReference type="RefSeq" id="XP_029025284.2">
    <property type="nucleotide sequence ID" value="XM_029169451.3"/>
</dbReference>
<keyword evidence="6" id="KW-1015">Disulfide bond</keyword>
<dbReference type="PANTHER" id="PTHR19433">
    <property type="entry name" value="T-CELL RECEPTOR ALPHA CHAIN V REGION-RELATED"/>
    <property type="match status" value="1"/>
</dbReference>
<dbReference type="SMART" id="SM00409">
    <property type="entry name" value="IG"/>
    <property type="match status" value="1"/>
</dbReference>
<protein>
    <submittedName>
        <fullName evidence="11 12">Uncharacterized protein LOC114867098</fullName>
    </submittedName>
</protein>